<evidence type="ECO:0000313" key="2">
    <source>
        <dbReference type="EMBL" id="MCP2330920.1"/>
    </source>
</evidence>
<feature type="region of interest" description="Disordered" evidence="1">
    <location>
        <begin position="163"/>
        <end position="210"/>
    </location>
</feature>
<feature type="compositionally biased region" description="Gly residues" evidence="1">
    <location>
        <begin position="607"/>
        <end position="622"/>
    </location>
</feature>
<feature type="region of interest" description="Disordered" evidence="1">
    <location>
        <begin position="724"/>
        <end position="802"/>
    </location>
</feature>
<dbReference type="EMBL" id="AUBJ02000001">
    <property type="protein sequence ID" value="MCP2330920.1"/>
    <property type="molecule type" value="Genomic_DNA"/>
</dbReference>
<feature type="compositionally biased region" description="Basic and acidic residues" evidence="1">
    <location>
        <begin position="181"/>
        <end position="190"/>
    </location>
</feature>
<feature type="compositionally biased region" description="Gly residues" evidence="1">
    <location>
        <begin position="783"/>
        <end position="798"/>
    </location>
</feature>
<accession>A0ABT1JEK7</accession>
<feature type="region of interest" description="Disordered" evidence="1">
    <location>
        <begin position="256"/>
        <end position="278"/>
    </location>
</feature>
<feature type="compositionally biased region" description="Basic and acidic residues" evidence="1">
    <location>
        <begin position="8"/>
        <end position="21"/>
    </location>
</feature>
<feature type="compositionally biased region" description="Low complexity" evidence="1">
    <location>
        <begin position="743"/>
        <end position="756"/>
    </location>
</feature>
<feature type="region of interest" description="Disordered" evidence="1">
    <location>
        <begin position="555"/>
        <end position="622"/>
    </location>
</feature>
<feature type="region of interest" description="Disordered" evidence="1">
    <location>
        <begin position="847"/>
        <end position="888"/>
    </location>
</feature>
<proteinExistence type="predicted"/>
<feature type="region of interest" description="Disordered" evidence="1">
    <location>
        <begin position="43"/>
        <end position="71"/>
    </location>
</feature>
<evidence type="ECO:0000256" key="1">
    <source>
        <dbReference type="SAM" id="MobiDB-lite"/>
    </source>
</evidence>
<reference evidence="2 3" key="1">
    <citation type="submission" date="2022-06" db="EMBL/GenBank/DDBJ databases">
        <title>Genomic Encyclopedia of Type Strains, Phase I: the one thousand microbial genomes (KMG-I) project.</title>
        <authorList>
            <person name="Kyrpides N."/>
        </authorList>
    </citation>
    <scope>NUCLEOTIDE SEQUENCE [LARGE SCALE GENOMIC DNA]</scope>
    <source>
        <strain evidence="2 3">DSM 43889</strain>
    </source>
</reference>
<feature type="region of interest" description="Disordered" evidence="1">
    <location>
        <begin position="85"/>
        <end position="112"/>
    </location>
</feature>
<feature type="compositionally biased region" description="Gly residues" evidence="1">
    <location>
        <begin position="455"/>
        <end position="465"/>
    </location>
</feature>
<gene>
    <name evidence="2" type="ORF">G443_001190</name>
</gene>
<sequence>MTGRVGRCHHDPQHEGTVEHQRGEAGQFGHLGVADLVAHPQGQVDQGRAGHHGPAQHPVVGQPRRRVGAQPPGEQHLVRAGDVDDTAEQGVPGGADAQTRAVGARPGGGEPVVAPVERVAGQVERPGVLEELPPGHRDPGDVQVGQRAEQGFGLVVVPAERGDGRDRVAEDETGEAGEGGVRPEFEHGGDAEAGQGGDQVTEQDGGPGVLDPVVGVGPPFGGPSGHVGQPGEARFVEGDAVEGGAEVRQRWFHQRGVEGVGDPEPGRADAARGGGADGGVDRVRRAGDHHGLGAVDGGDLHPVDAQRLGGSAVGVEGGHRAAVGQGVHQPGPGRHHPAGVGQVPHPRHVGGRQLPHGMTGHHLRPDPPRGHHRVQRGLHREQRGLGVAGAVEARGVGGAGLAEDEVADGEPELRFQGGADLVEGGGEGRVGGVEPPAQAGPLGALPAEEDRQPPGAGGAGGGDLGEAGQQVGAVPPEHHRPVVEAGAGGGQRVAEVGGLGAVAQHLGDVPCLDRHRLGGAGREHQGCERAAHPAGCRVRWRGRRLFEDDVGVGAADPEGGHGGPPGPVVLGPRGVLGGEGDRAGGPVDVAGGPVDVEGAGQHAPTQGQGGPQDAGDAGGGLGVAEVRLDRPQQQRGVPPLPVGREQGLRLDRVAEGGTGAVGLDRVDVGGFQPGGGQRGADHALLGRPVGGGQPVGRAVGVHGGGTDHGEDAAAVAERVGEPFHEQQPGALGPGGAVGGVGEGLAAPVGGEAALPGELDEEVRGGEDGGAADEGEAALPRPQGPGGQVQGDQGGGAGGVDREGGAFEAERVGQAPGGDAGGVPGEQVALDLGDPVAGVAVVVLPGHADEHPGGGAAQRPGVDAGVFDGAPRGFQQDPLLGVHGQRLAG</sequence>
<keyword evidence="3" id="KW-1185">Reference proteome</keyword>
<dbReference type="Proteomes" id="UP000791080">
    <property type="component" value="Unassembled WGS sequence"/>
</dbReference>
<organism evidence="2 3">
    <name type="scientific">Actinoalloteichus caeruleus DSM 43889</name>
    <dbReference type="NCBI Taxonomy" id="1120930"/>
    <lineage>
        <taxon>Bacteria</taxon>
        <taxon>Bacillati</taxon>
        <taxon>Actinomycetota</taxon>
        <taxon>Actinomycetes</taxon>
        <taxon>Pseudonocardiales</taxon>
        <taxon>Pseudonocardiaceae</taxon>
        <taxon>Actinoalloteichus</taxon>
        <taxon>Actinoalloteichus cyanogriseus</taxon>
    </lineage>
</organism>
<feature type="region of interest" description="Disordered" evidence="1">
    <location>
        <begin position="416"/>
        <end position="474"/>
    </location>
</feature>
<feature type="region of interest" description="Disordered" evidence="1">
    <location>
        <begin position="1"/>
        <end position="21"/>
    </location>
</feature>
<evidence type="ECO:0000313" key="3">
    <source>
        <dbReference type="Proteomes" id="UP000791080"/>
    </source>
</evidence>
<name>A0ABT1JEK7_ACTCY</name>
<feature type="compositionally biased region" description="Low complexity" evidence="1">
    <location>
        <begin position="584"/>
        <end position="606"/>
    </location>
</feature>
<comment type="caution">
    <text evidence="2">The sequence shown here is derived from an EMBL/GenBank/DDBJ whole genome shotgun (WGS) entry which is preliminary data.</text>
</comment>
<feature type="compositionally biased region" description="Gly residues" evidence="1">
    <location>
        <begin position="731"/>
        <end position="742"/>
    </location>
</feature>
<feature type="region of interest" description="Disordered" evidence="1">
    <location>
        <begin position="330"/>
        <end position="373"/>
    </location>
</feature>
<feature type="compositionally biased region" description="Low complexity" evidence="1">
    <location>
        <begin position="432"/>
        <end position="446"/>
    </location>
</feature>
<protein>
    <submittedName>
        <fullName evidence="2">Uncharacterized protein</fullName>
    </submittedName>
</protein>